<evidence type="ECO:0000259" key="3">
    <source>
        <dbReference type="PROSITE" id="PS00036"/>
    </source>
</evidence>
<feature type="region of interest" description="Disordered" evidence="2">
    <location>
        <begin position="1"/>
        <end position="82"/>
    </location>
</feature>
<feature type="coiled-coil region" evidence="1">
    <location>
        <begin position="300"/>
        <end position="327"/>
    </location>
</feature>
<reference evidence="4" key="1">
    <citation type="submission" date="2022-07" db="EMBL/GenBank/DDBJ databases">
        <title>Phylogenomic reconstructions and comparative analyses of Kickxellomycotina fungi.</title>
        <authorList>
            <person name="Reynolds N.K."/>
            <person name="Stajich J.E."/>
            <person name="Barry K."/>
            <person name="Grigoriev I.V."/>
            <person name="Crous P."/>
            <person name="Smith M.E."/>
        </authorList>
    </citation>
    <scope>NUCLEOTIDE SEQUENCE</scope>
    <source>
        <strain evidence="4">RSA 1196</strain>
    </source>
</reference>
<dbReference type="Proteomes" id="UP001150925">
    <property type="component" value="Unassembled WGS sequence"/>
</dbReference>
<feature type="region of interest" description="Disordered" evidence="2">
    <location>
        <begin position="146"/>
        <end position="250"/>
    </location>
</feature>
<evidence type="ECO:0000256" key="2">
    <source>
        <dbReference type="SAM" id="MobiDB-lite"/>
    </source>
</evidence>
<dbReference type="InterPro" id="IPR004827">
    <property type="entry name" value="bZIP"/>
</dbReference>
<evidence type="ECO:0000313" key="5">
    <source>
        <dbReference type="Proteomes" id="UP001150925"/>
    </source>
</evidence>
<dbReference type="EMBL" id="JANBPY010001148">
    <property type="protein sequence ID" value="KAJ1961379.1"/>
    <property type="molecule type" value="Genomic_DNA"/>
</dbReference>
<keyword evidence="1" id="KW-0175">Coiled coil</keyword>
<dbReference type="PROSITE" id="PS00036">
    <property type="entry name" value="BZIP_BASIC"/>
    <property type="match status" value="1"/>
</dbReference>
<feature type="compositionally biased region" description="Basic and acidic residues" evidence="2">
    <location>
        <begin position="221"/>
        <end position="231"/>
    </location>
</feature>
<keyword evidence="5" id="KW-1185">Reference proteome</keyword>
<evidence type="ECO:0000313" key="4">
    <source>
        <dbReference type="EMBL" id="KAJ1961379.1"/>
    </source>
</evidence>
<organism evidence="4 5">
    <name type="scientific">Dispira parvispora</name>
    <dbReference type="NCBI Taxonomy" id="1520584"/>
    <lineage>
        <taxon>Eukaryota</taxon>
        <taxon>Fungi</taxon>
        <taxon>Fungi incertae sedis</taxon>
        <taxon>Zoopagomycota</taxon>
        <taxon>Kickxellomycotina</taxon>
        <taxon>Dimargaritomycetes</taxon>
        <taxon>Dimargaritales</taxon>
        <taxon>Dimargaritaceae</taxon>
        <taxon>Dispira</taxon>
    </lineage>
</organism>
<dbReference type="Pfam" id="PF07716">
    <property type="entry name" value="bZIP_2"/>
    <property type="match status" value="1"/>
</dbReference>
<accession>A0A9W8AM08</accession>
<dbReference type="AlphaFoldDB" id="A0A9W8AM08"/>
<feature type="compositionally biased region" description="Polar residues" evidence="2">
    <location>
        <begin position="163"/>
        <end position="179"/>
    </location>
</feature>
<name>A0A9W8AM08_9FUNG</name>
<feature type="compositionally biased region" description="Polar residues" evidence="2">
    <location>
        <begin position="191"/>
        <end position="203"/>
    </location>
</feature>
<evidence type="ECO:0000256" key="1">
    <source>
        <dbReference type="SAM" id="Coils"/>
    </source>
</evidence>
<feature type="non-terminal residue" evidence="4">
    <location>
        <position position="1"/>
    </location>
</feature>
<proteinExistence type="predicted"/>
<dbReference type="OrthoDB" id="5599050at2759"/>
<protein>
    <recommendedName>
        <fullName evidence="3">BZIP domain-containing protein</fullName>
    </recommendedName>
</protein>
<gene>
    <name evidence="4" type="ORF">IWQ62_003889</name>
</gene>
<dbReference type="GO" id="GO:0003700">
    <property type="term" value="F:DNA-binding transcription factor activity"/>
    <property type="evidence" value="ECO:0007669"/>
    <property type="project" value="InterPro"/>
</dbReference>
<comment type="caution">
    <text evidence="4">The sequence shown here is derived from an EMBL/GenBank/DDBJ whole genome shotgun (WGS) entry which is preliminary data.</text>
</comment>
<sequence>FINVTDKGDQGNPSTSAAPPTTPQFLSPRENNTSVQYPPQPAGAGNPHYPFDYNSYHTPKPPLSRFKENDYAAPPSHVPSYGKALRHTRTADGDLSSPHGVESNPLKVPFQHYLPQGFAPLPLVRPFSQPSKKRRVEEVPFVSANHGDANVSSYNVGSERRLSNSSQSLLKQMVSQPPSGISEEGPERLPSGNSSTVGYTSASPEPRGSALGPTSPTAVTVDKESSRRMRNAEASARCRKKKRDKEREEQVRNQQIRGHMESIWSKVTLYESRSAEEALAQLRAKQANPEDIMAKLVIKVENIIDDNRFLKRKVDELQAMLDKHTSDARQ</sequence>
<feature type="domain" description="BZIP" evidence="3">
    <location>
        <begin position="227"/>
        <end position="241"/>
    </location>
</feature>